<reference evidence="5 6" key="1">
    <citation type="submission" date="2019-06" db="EMBL/GenBank/DDBJ databases">
        <title>Sequencing the genomes of 1000 actinobacteria strains.</title>
        <authorList>
            <person name="Klenk H.-P."/>
        </authorList>
    </citation>
    <scope>NUCLEOTIDE SEQUENCE [LARGE SCALE GENOMIC DNA]</scope>
    <source>
        <strain evidence="5 6">DSM 103495</strain>
    </source>
</reference>
<dbReference type="InterPro" id="IPR041522">
    <property type="entry name" value="CdaR_GGDEF"/>
</dbReference>
<dbReference type="Gene3D" id="1.10.10.2840">
    <property type="entry name" value="PucR C-terminal helix-turn-helix domain"/>
    <property type="match status" value="1"/>
</dbReference>
<protein>
    <submittedName>
        <fullName evidence="5">DNA-binding PucR family transcriptional regulator</fullName>
    </submittedName>
</protein>
<comment type="caution">
    <text evidence="5">The sequence shown here is derived from an EMBL/GenBank/DDBJ whole genome shotgun (WGS) entry which is preliminary data.</text>
</comment>
<dbReference type="AlphaFoldDB" id="A0A543EW36"/>
<dbReference type="Pfam" id="PF17853">
    <property type="entry name" value="GGDEF_2"/>
    <property type="match status" value="1"/>
</dbReference>
<evidence type="ECO:0000256" key="1">
    <source>
        <dbReference type="ARBA" id="ARBA00006754"/>
    </source>
</evidence>
<feature type="domain" description="CdaR GGDEF-like" evidence="4">
    <location>
        <begin position="190"/>
        <end position="305"/>
    </location>
</feature>
<keyword evidence="6" id="KW-1185">Reference proteome</keyword>
<dbReference type="InterPro" id="IPR042070">
    <property type="entry name" value="PucR_C-HTH_sf"/>
</dbReference>
<name>A0A543EW36_9NOCA</name>
<dbReference type="OrthoDB" id="3663486at2"/>
<accession>A0A543EW36</accession>
<dbReference type="Pfam" id="PF13556">
    <property type="entry name" value="HTH_30"/>
    <property type="match status" value="1"/>
</dbReference>
<feature type="domain" description="RsbT co-antagonist protein RsbRD N-terminal" evidence="3">
    <location>
        <begin position="33"/>
        <end position="175"/>
    </location>
</feature>
<comment type="similarity">
    <text evidence="1">Belongs to the CdaR family.</text>
</comment>
<organism evidence="5 6">
    <name type="scientific">Nocardia bhagyanarayanae</name>
    <dbReference type="NCBI Taxonomy" id="1215925"/>
    <lineage>
        <taxon>Bacteria</taxon>
        <taxon>Bacillati</taxon>
        <taxon>Actinomycetota</taxon>
        <taxon>Actinomycetes</taxon>
        <taxon>Mycobacteriales</taxon>
        <taxon>Nocardiaceae</taxon>
        <taxon>Nocardia</taxon>
    </lineage>
</organism>
<keyword evidence="5" id="KW-0238">DNA-binding</keyword>
<feature type="domain" description="PucR C-terminal helix-turn-helix" evidence="2">
    <location>
        <begin position="359"/>
        <end position="414"/>
    </location>
</feature>
<dbReference type="PANTHER" id="PTHR33744:SF1">
    <property type="entry name" value="DNA-BINDING TRANSCRIPTIONAL ACTIVATOR ADER"/>
    <property type="match status" value="1"/>
</dbReference>
<evidence type="ECO:0000259" key="2">
    <source>
        <dbReference type="Pfam" id="PF13556"/>
    </source>
</evidence>
<dbReference type="GO" id="GO:0003677">
    <property type="term" value="F:DNA binding"/>
    <property type="evidence" value="ECO:0007669"/>
    <property type="project" value="UniProtKB-KW"/>
</dbReference>
<dbReference type="EMBL" id="VFPG01000002">
    <property type="protein sequence ID" value="TQM25775.1"/>
    <property type="molecule type" value="Genomic_DNA"/>
</dbReference>
<dbReference type="InterPro" id="IPR025736">
    <property type="entry name" value="PucR_C-HTH_dom"/>
</dbReference>
<dbReference type="Pfam" id="PF14361">
    <property type="entry name" value="RsbRD_N"/>
    <property type="match status" value="1"/>
</dbReference>
<evidence type="ECO:0000259" key="3">
    <source>
        <dbReference type="Pfam" id="PF14361"/>
    </source>
</evidence>
<proteinExistence type="inferred from homology"/>
<dbReference type="PANTHER" id="PTHR33744">
    <property type="entry name" value="CARBOHYDRATE DIACID REGULATOR"/>
    <property type="match status" value="1"/>
</dbReference>
<evidence type="ECO:0000313" key="5">
    <source>
        <dbReference type="EMBL" id="TQM25775.1"/>
    </source>
</evidence>
<dbReference type="Proteomes" id="UP000316331">
    <property type="component" value="Unassembled WGS sequence"/>
</dbReference>
<evidence type="ECO:0000259" key="4">
    <source>
        <dbReference type="Pfam" id="PF17853"/>
    </source>
</evidence>
<sequence length="430" mass="47321">MVESVTTARHDDVDPDRFIAATAARMHDRVTDVSAAICAYLEESIPELRGDPRTADLLAASVESNVATVLRALRYDLPAADVRAPLAAVGFARRLARQGVPANALNRAFRLGQRRMFELVFAELRTLAMPPAERISVIERITTTLFDFSDRIIEQLVAIYDDERERWLESQNSVRAVRVREVLDGRKSIDVDAVSEAIRYPLRWQHLALVLWYPEPDSDAIPRLQRFVRALGDMVAAASNPLVVVADQTSVWAWLPYRTAPGTLVADVRTFVTARRDHPNVVIGTVAAGIEGFRNSHRSAQRACSVALARGLNSSTVVAADDPGLMTAALLGGAVAETRDWVGEVLGNLAADDEHDERLRDTLRIFLGAGSSYKAAATELNLHSNSVKYRIGRAVARRGRPIGADRLDVELALLVCHWYGPAVLRPDPNQ</sequence>
<gene>
    <name evidence="5" type="ORF">FB390_5939</name>
</gene>
<evidence type="ECO:0000313" key="6">
    <source>
        <dbReference type="Proteomes" id="UP000316331"/>
    </source>
</evidence>
<dbReference type="InterPro" id="IPR025751">
    <property type="entry name" value="RsbRD_N_dom"/>
</dbReference>
<dbReference type="InterPro" id="IPR051448">
    <property type="entry name" value="CdaR-like_regulators"/>
</dbReference>